<protein>
    <submittedName>
        <fullName evidence="1">Uncharacterized protein</fullName>
    </submittedName>
</protein>
<feature type="non-terminal residue" evidence="1">
    <location>
        <position position="144"/>
    </location>
</feature>
<reference evidence="1" key="1">
    <citation type="submission" date="2023-10" db="EMBL/GenBank/DDBJ databases">
        <title>Genome assembly of Pristionchus species.</title>
        <authorList>
            <person name="Yoshida K."/>
            <person name="Sommer R.J."/>
        </authorList>
    </citation>
    <scope>NUCLEOTIDE SEQUENCE</scope>
    <source>
        <strain evidence="1">RS5133</strain>
    </source>
</reference>
<keyword evidence="2" id="KW-1185">Reference proteome</keyword>
<name>A0AAV5URM5_9BILA</name>
<evidence type="ECO:0000313" key="2">
    <source>
        <dbReference type="Proteomes" id="UP001432322"/>
    </source>
</evidence>
<evidence type="ECO:0000313" key="1">
    <source>
        <dbReference type="EMBL" id="GMT09781.1"/>
    </source>
</evidence>
<dbReference type="Gene3D" id="3.30.70.330">
    <property type="match status" value="1"/>
</dbReference>
<feature type="non-terminal residue" evidence="1">
    <location>
        <position position="1"/>
    </location>
</feature>
<dbReference type="EMBL" id="BTSY01000001">
    <property type="protein sequence ID" value="GMT09781.1"/>
    <property type="molecule type" value="Genomic_DNA"/>
</dbReference>
<dbReference type="Proteomes" id="UP001432322">
    <property type="component" value="Unassembled WGS sequence"/>
</dbReference>
<dbReference type="GO" id="GO:0003676">
    <property type="term" value="F:nucleic acid binding"/>
    <property type="evidence" value="ECO:0007669"/>
    <property type="project" value="InterPro"/>
</dbReference>
<dbReference type="AlphaFoldDB" id="A0AAV5URM5"/>
<organism evidence="1 2">
    <name type="scientific">Pristionchus fissidentatus</name>
    <dbReference type="NCBI Taxonomy" id="1538716"/>
    <lineage>
        <taxon>Eukaryota</taxon>
        <taxon>Metazoa</taxon>
        <taxon>Ecdysozoa</taxon>
        <taxon>Nematoda</taxon>
        <taxon>Chromadorea</taxon>
        <taxon>Rhabditida</taxon>
        <taxon>Rhabditina</taxon>
        <taxon>Diplogasteromorpha</taxon>
        <taxon>Diplogasteroidea</taxon>
        <taxon>Neodiplogasteridae</taxon>
        <taxon>Pristionchus</taxon>
    </lineage>
</organism>
<dbReference type="InterPro" id="IPR035979">
    <property type="entry name" value="RBD_domain_sf"/>
</dbReference>
<gene>
    <name evidence="1" type="ORF">PFISCL1PPCAC_1078</name>
</gene>
<accession>A0AAV5URM5</accession>
<comment type="caution">
    <text evidence="1">The sequence shown here is derived from an EMBL/GenBank/DDBJ whole genome shotgun (WGS) entry which is preliminary data.</text>
</comment>
<dbReference type="SUPFAM" id="SSF54928">
    <property type="entry name" value="RNA-binding domain, RBD"/>
    <property type="match status" value="1"/>
</dbReference>
<proteinExistence type="predicted"/>
<sequence>HLRMDERNGNNDKTKVKLTEVPVEMSYAELKRQVKQFAHCSRVYRPRNKSLLYVSCSSQEEAAKLIAAIEEKKMMYGGVQVPVKAHLDDYQPRKLEKRQAQDPLPDLSRFVSNSGCKVVNINLNFSSSNWGGRFRGRGGAHRGG</sequence>
<dbReference type="InterPro" id="IPR012677">
    <property type="entry name" value="Nucleotide-bd_a/b_plait_sf"/>
</dbReference>